<reference evidence="2" key="1">
    <citation type="submission" date="2016-11" db="UniProtKB">
        <authorList>
            <consortium name="WormBaseParasite"/>
        </authorList>
    </citation>
    <scope>IDENTIFICATION</scope>
</reference>
<dbReference type="Proteomes" id="UP000095283">
    <property type="component" value="Unplaced"/>
</dbReference>
<accession>A0A1I7XFM9</accession>
<sequence>MPPTTVPRRYSNISVYSSYSTQHNSNITPLHYYHHVSHQPPTSAVISPPATSFPSSRTLPIKINDWKRRSSSTPFLAPGNVVVYDPTNPSSLL</sequence>
<evidence type="ECO:0000313" key="1">
    <source>
        <dbReference type="Proteomes" id="UP000095283"/>
    </source>
</evidence>
<dbReference type="WBParaSite" id="Hba_16125">
    <property type="protein sequence ID" value="Hba_16125"/>
    <property type="gene ID" value="Hba_16125"/>
</dbReference>
<dbReference type="AlphaFoldDB" id="A0A1I7XFM9"/>
<protein>
    <submittedName>
        <fullName evidence="2">Uncharacterized protein</fullName>
    </submittedName>
</protein>
<organism evidence="1 2">
    <name type="scientific">Heterorhabditis bacteriophora</name>
    <name type="common">Entomopathogenic nematode worm</name>
    <dbReference type="NCBI Taxonomy" id="37862"/>
    <lineage>
        <taxon>Eukaryota</taxon>
        <taxon>Metazoa</taxon>
        <taxon>Ecdysozoa</taxon>
        <taxon>Nematoda</taxon>
        <taxon>Chromadorea</taxon>
        <taxon>Rhabditida</taxon>
        <taxon>Rhabditina</taxon>
        <taxon>Rhabditomorpha</taxon>
        <taxon>Strongyloidea</taxon>
        <taxon>Heterorhabditidae</taxon>
        <taxon>Heterorhabditis</taxon>
    </lineage>
</organism>
<keyword evidence="1" id="KW-1185">Reference proteome</keyword>
<proteinExistence type="predicted"/>
<evidence type="ECO:0000313" key="2">
    <source>
        <dbReference type="WBParaSite" id="Hba_16125"/>
    </source>
</evidence>
<name>A0A1I7XFM9_HETBA</name>